<dbReference type="SUPFAM" id="SSF103473">
    <property type="entry name" value="MFS general substrate transporter"/>
    <property type="match status" value="1"/>
</dbReference>
<evidence type="ECO:0000256" key="6">
    <source>
        <dbReference type="ARBA" id="ARBA00023136"/>
    </source>
</evidence>
<dbReference type="EMBL" id="CAEZYK010000016">
    <property type="protein sequence ID" value="CAB4718639.1"/>
    <property type="molecule type" value="Genomic_DNA"/>
</dbReference>
<organism evidence="9">
    <name type="scientific">freshwater metagenome</name>
    <dbReference type="NCBI Taxonomy" id="449393"/>
    <lineage>
        <taxon>unclassified sequences</taxon>
        <taxon>metagenomes</taxon>
        <taxon>ecological metagenomes</taxon>
    </lineage>
</organism>
<feature type="transmembrane region" description="Helical" evidence="7">
    <location>
        <begin position="283"/>
        <end position="305"/>
    </location>
</feature>
<feature type="transmembrane region" description="Helical" evidence="7">
    <location>
        <begin position="173"/>
        <end position="190"/>
    </location>
</feature>
<name>A0A6J6R6D5_9ZZZZ</name>
<feature type="transmembrane region" description="Helical" evidence="7">
    <location>
        <begin position="69"/>
        <end position="93"/>
    </location>
</feature>
<feature type="transmembrane region" description="Helical" evidence="7">
    <location>
        <begin position="100"/>
        <end position="122"/>
    </location>
</feature>
<dbReference type="PANTHER" id="PTHR23513">
    <property type="entry name" value="INTEGRAL MEMBRANE EFFLUX PROTEIN-RELATED"/>
    <property type="match status" value="1"/>
</dbReference>
<feature type="transmembrane region" description="Helical" evidence="7">
    <location>
        <begin position="38"/>
        <end position="63"/>
    </location>
</feature>
<feature type="transmembrane region" description="Helical" evidence="7">
    <location>
        <begin position="312"/>
        <end position="330"/>
    </location>
</feature>
<feature type="transmembrane region" description="Helical" evidence="7">
    <location>
        <begin position="370"/>
        <end position="392"/>
    </location>
</feature>
<dbReference type="GO" id="GO:0005886">
    <property type="term" value="C:plasma membrane"/>
    <property type="evidence" value="ECO:0007669"/>
    <property type="project" value="UniProtKB-SubCell"/>
</dbReference>
<proteinExistence type="predicted"/>
<dbReference type="GO" id="GO:0022857">
    <property type="term" value="F:transmembrane transporter activity"/>
    <property type="evidence" value="ECO:0007669"/>
    <property type="project" value="InterPro"/>
</dbReference>
<evidence type="ECO:0000259" key="8">
    <source>
        <dbReference type="PROSITE" id="PS50850"/>
    </source>
</evidence>
<evidence type="ECO:0000256" key="2">
    <source>
        <dbReference type="ARBA" id="ARBA00022448"/>
    </source>
</evidence>
<evidence type="ECO:0000256" key="4">
    <source>
        <dbReference type="ARBA" id="ARBA00022692"/>
    </source>
</evidence>
<keyword evidence="5 7" id="KW-1133">Transmembrane helix</keyword>
<dbReference type="InterPro" id="IPR036259">
    <property type="entry name" value="MFS_trans_sf"/>
</dbReference>
<feature type="transmembrane region" description="Helical" evidence="7">
    <location>
        <begin position="398"/>
        <end position="419"/>
    </location>
</feature>
<dbReference type="InterPro" id="IPR010290">
    <property type="entry name" value="TM_effector"/>
</dbReference>
<reference evidence="9" key="1">
    <citation type="submission" date="2020-05" db="EMBL/GenBank/DDBJ databases">
        <authorList>
            <person name="Chiriac C."/>
            <person name="Salcher M."/>
            <person name="Ghai R."/>
            <person name="Kavagutti S V."/>
        </authorList>
    </citation>
    <scope>NUCLEOTIDE SEQUENCE</scope>
</reference>
<dbReference type="Gene3D" id="1.20.1250.20">
    <property type="entry name" value="MFS general substrate transporter like domains"/>
    <property type="match status" value="1"/>
</dbReference>
<sequence length="425" mass="45131">MSIHQPGPEDITDAYLDGDRVFVRGTAGAALRSRDFRVVWLGIFASNIGTWMQNVLLGAYGFALTGSTTFVAILFFCQLGPLLFLSNIGGVIADRFDRRAFLLLCQVQQLIFSIFLALLVFSDHPNEVVLAVCVLAIGFGNALGAPALNAILPTLTPRDDLAGAVALQSVQMNLSRVIGPAIGAAIYAAFGPSPVFFLNSATYLFAITALVVVKYPRHPADSRKQKVMAQFTEGFRVVRGDPVLRRVLGILVTFSFFSLVFIGLMPVLAAHDLAMGLRSIEYGLLYGIFGLGAAVGAISVGTLFSHQSKARLVRPGLVAFSILLAGFGLARTSLVAFMIAPALGYAYFLVITSLSTVLQERVDDAYRGRVMALWVMAFGGTVPLGVLLAGPVVQATSITFVVLVGAGVSLALVLWADLVKVGAPG</sequence>
<keyword evidence="6 7" id="KW-0472">Membrane</keyword>
<dbReference type="AlphaFoldDB" id="A0A6J6R6D5"/>
<evidence type="ECO:0000313" key="9">
    <source>
        <dbReference type="EMBL" id="CAB4718639.1"/>
    </source>
</evidence>
<protein>
    <submittedName>
        <fullName evidence="9">Unannotated protein</fullName>
    </submittedName>
</protein>
<dbReference type="CDD" id="cd06173">
    <property type="entry name" value="MFS_MefA_like"/>
    <property type="match status" value="1"/>
</dbReference>
<feature type="domain" description="Major facilitator superfamily (MFS) profile" evidence="8">
    <location>
        <begin position="21"/>
        <end position="422"/>
    </location>
</feature>
<evidence type="ECO:0000256" key="3">
    <source>
        <dbReference type="ARBA" id="ARBA00022475"/>
    </source>
</evidence>
<evidence type="ECO:0000256" key="1">
    <source>
        <dbReference type="ARBA" id="ARBA00004651"/>
    </source>
</evidence>
<gene>
    <name evidence="9" type="ORF">UFOPK2683_00444</name>
</gene>
<feature type="transmembrane region" description="Helical" evidence="7">
    <location>
        <begin position="128"/>
        <end position="152"/>
    </location>
</feature>
<dbReference type="InterPro" id="IPR020846">
    <property type="entry name" value="MFS_dom"/>
</dbReference>
<evidence type="ECO:0000256" key="7">
    <source>
        <dbReference type="SAM" id="Phobius"/>
    </source>
</evidence>
<feature type="transmembrane region" description="Helical" evidence="7">
    <location>
        <begin position="196"/>
        <end position="216"/>
    </location>
</feature>
<feature type="transmembrane region" description="Helical" evidence="7">
    <location>
        <begin position="336"/>
        <end position="358"/>
    </location>
</feature>
<evidence type="ECO:0000256" key="5">
    <source>
        <dbReference type="ARBA" id="ARBA00022989"/>
    </source>
</evidence>
<feature type="transmembrane region" description="Helical" evidence="7">
    <location>
        <begin position="247"/>
        <end position="271"/>
    </location>
</feature>
<keyword evidence="3" id="KW-1003">Cell membrane</keyword>
<dbReference type="PANTHER" id="PTHR23513:SF6">
    <property type="entry name" value="MAJOR FACILITATOR SUPERFAMILY ASSOCIATED DOMAIN-CONTAINING PROTEIN"/>
    <property type="match status" value="1"/>
</dbReference>
<dbReference type="PROSITE" id="PS50850">
    <property type="entry name" value="MFS"/>
    <property type="match status" value="1"/>
</dbReference>
<keyword evidence="2" id="KW-0813">Transport</keyword>
<keyword evidence="4 7" id="KW-0812">Transmembrane</keyword>
<accession>A0A6J6R6D5</accession>
<comment type="subcellular location">
    <subcellularLocation>
        <location evidence="1">Cell membrane</location>
        <topology evidence="1">Multi-pass membrane protein</topology>
    </subcellularLocation>
</comment>
<dbReference type="Pfam" id="PF05977">
    <property type="entry name" value="MFS_3"/>
    <property type="match status" value="1"/>
</dbReference>